<protein>
    <recommendedName>
        <fullName evidence="3">DUF883 domain-containing protein</fullName>
    </recommendedName>
</protein>
<proteinExistence type="predicted"/>
<accession>A0A2W5FP65</accession>
<evidence type="ECO:0000313" key="2">
    <source>
        <dbReference type="Proteomes" id="UP000249739"/>
    </source>
</evidence>
<reference evidence="1 2" key="1">
    <citation type="submission" date="2017-08" db="EMBL/GenBank/DDBJ databases">
        <title>Infants hospitalized years apart are colonized by the same room-sourced microbial strains.</title>
        <authorList>
            <person name="Brooks B."/>
            <person name="Olm M.R."/>
            <person name="Firek B.A."/>
            <person name="Baker R."/>
            <person name="Thomas B.C."/>
            <person name="Morowitz M.J."/>
            <person name="Banfield J.F."/>
        </authorList>
    </citation>
    <scope>NUCLEOTIDE SEQUENCE [LARGE SCALE GENOMIC DNA]</scope>
    <source>
        <strain evidence="1">S2_006_000_R2_64</strain>
    </source>
</reference>
<evidence type="ECO:0008006" key="3">
    <source>
        <dbReference type="Google" id="ProtNLM"/>
    </source>
</evidence>
<name>A0A2W5FP65_9BACT</name>
<dbReference type="AlphaFoldDB" id="A0A2W5FP65"/>
<comment type="caution">
    <text evidence="1">The sequence shown here is derived from an EMBL/GenBank/DDBJ whole genome shotgun (WGS) entry which is preliminary data.</text>
</comment>
<dbReference type="EMBL" id="QFOT01000060">
    <property type="protein sequence ID" value="PZP55597.1"/>
    <property type="molecule type" value="Genomic_DNA"/>
</dbReference>
<organism evidence="1 2">
    <name type="scientific">Micavibrio aeruginosavorus</name>
    <dbReference type="NCBI Taxonomy" id="349221"/>
    <lineage>
        <taxon>Bacteria</taxon>
        <taxon>Pseudomonadati</taxon>
        <taxon>Bdellovibrionota</taxon>
        <taxon>Bdellovibrionia</taxon>
        <taxon>Bdellovibrionales</taxon>
        <taxon>Pseudobdellovibrionaceae</taxon>
        <taxon>Micavibrio</taxon>
    </lineage>
</organism>
<gene>
    <name evidence="1" type="ORF">DI586_06325</name>
</gene>
<sequence>MTAVNSNVTPKKSVKTPASSIENIKEDIYTLKADVIELGRTVKSEGMKKIEEATIELQDKIDNLKSEGRDEMDKVQSYINNNPNNAVGIAFAAGALVALLLRRGN</sequence>
<evidence type="ECO:0000313" key="1">
    <source>
        <dbReference type="EMBL" id="PZP55597.1"/>
    </source>
</evidence>
<dbReference type="Proteomes" id="UP000249739">
    <property type="component" value="Unassembled WGS sequence"/>
</dbReference>